<dbReference type="RefSeq" id="WP_308980641.1">
    <property type="nucleotide sequence ID" value="NZ_JAVIDL010000001.1"/>
</dbReference>
<feature type="coiled-coil region" evidence="1">
    <location>
        <begin position="43"/>
        <end position="77"/>
    </location>
</feature>
<comment type="caution">
    <text evidence="2">The sequence shown here is derived from an EMBL/GenBank/DDBJ whole genome shotgun (WGS) entry which is preliminary data.</text>
</comment>
<name>A0AAW8J678_9GAMM</name>
<dbReference type="InterPro" id="IPR007475">
    <property type="entry name" value="UbiK"/>
</dbReference>
<evidence type="ECO:0000256" key="1">
    <source>
        <dbReference type="SAM" id="Coils"/>
    </source>
</evidence>
<evidence type="ECO:0000313" key="3">
    <source>
        <dbReference type="Proteomes" id="UP001243844"/>
    </source>
</evidence>
<dbReference type="Pfam" id="PF04380">
    <property type="entry name" value="BMFP"/>
    <property type="match status" value="1"/>
</dbReference>
<sequence>MIDVLVQAILEQIEQPKKDLEHNLHALLSEAVAKMDLVSKEEIQRQQTMLDNANNRLAQLQAQFEELERELQTQKLN</sequence>
<reference evidence="2" key="1">
    <citation type="submission" date="2023-08" db="EMBL/GenBank/DDBJ databases">
        <title>Emergence of clinically-relevant ST2 carbapenem-resistant Acinetobacter baumannii strains in hospital sewages in Zhejiang, East of China.</title>
        <authorList>
            <person name="Kaichao C."/>
            <person name="Zhang R."/>
        </authorList>
    </citation>
    <scope>NUCLEOTIDE SEQUENCE</scope>
    <source>
        <strain evidence="2">M-RB-37</strain>
    </source>
</reference>
<proteinExistence type="predicted"/>
<evidence type="ECO:0000313" key="2">
    <source>
        <dbReference type="EMBL" id="MDQ8934191.1"/>
    </source>
</evidence>
<protein>
    <submittedName>
        <fullName evidence="2">Accessory factor UbiK family protein</fullName>
    </submittedName>
</protein>
<gene>
    <name evidence="2" type="ORF">RFH47_00310</name>
</gene>
<dbReference type="EMBL" id="JAVIDL010000001">
    <property type="protein sequence ID" value="MDQ8934191.1"/>
    <property type="molecule type" value="Genomic_DNA"/>
</dbReference>
<keyword evidence="1" id="KW-0175">Coiled coil</keyword>
<organism evidence="2 3">
    <name type="scientific">Acinetobacter rudis</name>
    <dbReference type="NCBI Taxonomy" id="632955"/>
    <lineage>
        <taxon>Bacteria</taxon>
        <taxon>Pseudomonadati</taxon>
        <taxon>Pseudomonadota</taxon>
        <taxon>Gammaproteobacteria</taxon>
        <taxon>Moraxellales</taxon>
        <taxon>Moraxellaceae</taxon>
        <taxon>Acinetobacter</taxon>
    </lineage>
</organism>
<dbReference type="AlphaFoldDB" id="A0AAW8J678"/>
<dbReference type="Proteomes" id="UP001243844">
    <property type="component" value="Unassembled WGS sequence"/>
</dbReference>
<accession>A0AAW8J678</accession>